<evidence type="ECO:0000313" key="2">
    <source>
        <dbReference type="EMBL" id="UWZ81005.1"/>
    </source>
</evidence>
<feature type="transmembrane region" description="Helical" evidence="1">
    <location>
        <begin position="292"/>
        <end position="316"/>
    </location>
</feature>
<dbReference type="RefSeq" id="WP_260749373.1">
    <property type="nucleotide sequence ID" value="NZ_CP092109.1"/>
</dbReference>
<feature type="transmembrane region" description="Helical" evidence="1">
    <location>
        <begin position="248"/>
        <end position="271"/>
    </location>
</feature>
<proteinExistence type="predicted"/>
<dbReference type="Gene3D" id="3.40.30.10">
    <property type="entry name" value="Glutaredoxin"/>
    <property type="match status" value="1"/>
</dbReference>
<evidence type="ECO:0000313" key="3">
    <source>
        <dbReference type="Proteomes" id="UP001060414"/>
    </source>
</evidence>
<accession>A0ABY5ZT13</accession>
<keyword evidence="1" id="KW-0472">Membrane</keyword>
<keyword evidence="1" id="KW-1133">Transmembrane helix</keyword>
<protein>
    <recommendedName>
        <fullName evidence="4">Thioredoxin domain-containing protein</fullName>
    </recommendedName>
</protein>
<feature type="transmembrane region" description="Helical" evidence="1">
    <location>
        <begin position="342"/>
        <end position="368"/>
    </location>
</feature>
<name>A0ABY5ZT13_9BACT</name>
<dbReference type="InterPro" id="IPR011767">
    <property type="entry name" value="GLR_AS"/>
</dbReference>
<dbReference type="Proteomes" id="UP001060414">
    <property type="component" value="Chromosome"/>
</dbReference>
<reference evidence="2" key="1">
    <citation type="journal article" date="2022" name="Environ. Microbiol.">
        <title>Geoalkalibacter halelectricus SAP #1 sp. nov. possessing extracellular electron transfer and mineral#reducing capabilities from a haloalkaline environment.</title>
        <authorList>
            <person name="Yadav S."/>
            <person name="Singh R."/>
            <person name="Sundharam S.S."/>
            <person name="Chaudhary S."/>
            <person name="Krishnamurthi S."/>
            <person name="Patil S.A."/>
        </authorList>
    </citation>
    <scope>NUCLEOTIDE SEQUENCE</scope>
    <source>
        <strain evidence="2">SAP-1</strain>
    </source>
</reference>
<feature type="transmembrane region" description="Helical" evidence="1">
    <location>
        <begin position="178"/>
        <end position="201"/>
    </location>
</feature>
<organism evidence="2 3">
    <name type="scientific">Geoalkalibacter halelectricus</name>
    <dbReference type="NCBI Taxonomy" id="2847045"/>
    <lineage>
        <taxon>Bacteria</taxon>
        <taxon>Pseudomonadati</taxon>
        <taxon>Thermodesulfobacteriota</taxon>
        <taxon>Desulfuromonadia</taxon>
        <taxon>Desulfuromonadales</taxon>
        <taxon>Geoalkalibacteraceae</taxon>
        <taxon>Geoalkalibacter</taxon>
    </lineage>
</organism>
<dbReference type="SUPFAM" id="SSF52833">
    <property type="entry name" value="Thioredoxin-like"/>
    <property type="match status" value="1"/>
</dbReference>
<evidence type="ECO:0000256" key="1">
    <source>
        <dbReference type="SAM" id="Phobius"/>
    </source>
</evidence>
<keyword evidence="1" id="KW-0812">Transmembrane</keyword>
<gene>
    <name evidence="2" type="ORF">L9S41_06315</name>
</gene>
<dbReference type="EMBL" id="CP092109">
    <property type="protein sequence ID" value="UWZ81005.1"/>
    <property type="molecule type" value="Genomic_DNA"/>
</dbReference>
<sequence length="436" mass="48612">MTGWLWRLLLVVVGSFWQLTDVAGAVAQVTDATEQPGLVLRVYSAENCPHCRQAEEYLKGLAAQYPSLHIDIRDIWIHRDNFVELVRLADIFDAPVTTPSIFLADRAWFGFGPAQGRQIEAAIRECLREGCPDTLELEAAGMLRPRPWAVTEEDDAEGTSLFIPWVGRVDGRALSLPVFTLVIGLLDSFNPCAFFVLLFLLSLLVHLRSRARMLLVGGIFIFFSGLFYFLFMAAWLNLFLSFGQLRGFTLAAGVLAVLMGGINIKDFFFFKQGLSLSLPESAKPRLFQRMRGLLRASSLGAMIGATIVLAAAANLYELLCTAGFPMIYTRVLTLHELPVWQYYLFLSMYNLVYVVPLVVILVVFAWTLGAAKLSEWHGRVLKLLSGTMMLLLGAVLLARPLWLHQMLVSVGLLAVALLLTWLVSRRWRPDAAGRAS</sequence>
<feature type="transmembrane region" description="Helical" evidence="1">
    <location>
        <begin position="213"/>
        <end position="236"/>
    </location>
</feature>
<evidence type="ECO:0008006" key="4">
    <source>
        <dbReference type="Google" id="ProtNLM"/>
    </source>
</evidence>
<keyword evidence="3" id="KW-1185">Reference proteome</keyword>
<dbReference type="PROSITE" id="PS00195">
    <property type="entry name" value="GLUTAREDOXIN_1"/>
    <property type="match status" value="1"/>
</dbReference>
<feature type="transmembrane region" description="Helical" evidence="1">
    <location>
        <begin position="404"/>
        <end position="424"/>
    </location>
</feature>
<feature type="transmembrane region" description="Helical" evidence="1">
    <location>
        <begin position="380"/>
        <end position="398"/>
    </location>
</feature>
<dbReference type="InterPro" id="IPR036249">
    <property type="entry name" value="Thioredoxin-like_sf"/>
</dbReference>